<sequence>MNYTSSDWRLAVTNLLKKTSKGEVTWNTSDLFKGDAWTFVDRSFQCGIGDKTYVVSETRTKYFLDEEEFIWDGGFDFSVFEGLMEPQRLASAPKDLSIIKNLFKAAEDSFAFKSNALGDLL</sequence>
<name>A0AAN1LBP5_9RHOB</name>
<reference evidence="1 2" key="1">
    <citation type="journal article" date="2017" name="Front. Microbiol.">
        <title>Phaeobacter piscinae sp. nov., a species of the Roseobacter group and potential aquaculture probiont.</title>
        <authorList>
            <person name="Sonnenschein E.C."/>
            <person name="Phippen C.B.W."/>
            <person name="Nielsen K.F."/>
            <person name="Mateiu R.V."/>
            <person name="Melchiorsen J."/>
            <person name="Gram L."/>
            <person name="Overmann J."/>
            <person name="Freese H.M."/>
        </authorList>
    </citation>
    <scope>NUCLEOTIDE SEQUENCE [LARGE SCALE GENOMIC DNA]</scope>
    <source>
        <strain evidence="1 2">P13</strain>
    </source>
</reference>
<dbReference type="RefSeq" id="WP_096872687.1">
    <property type="nucleotide sequence ID" value="NZ_CP010715.1"/>
</dbReference>
<organism evidence="1 2">
    <name type="scientific">Phaeobacter piscinae</name>
    <dbReference type="NCBI Taxonomy" id="1580596"/>
    <lineage>
        <taxon>Bacteria</taxon>
        <taxon>Pseudomonadati</taxon>
        <taxon>Pseudomonadota</taxon>
        <taxon>Alphaproteobacteria</taxon>
        <taxon>Rhodobacterales</taxon>
        <taxon>Roseobacteraceae</taxon>
        <taxon>Phaeobacter</taxon>
    </lineage>
</organism>
<gene>
    <name evidence="1" type="ORF">PhaeoP13_02905</name>
</gene>
<accession>A0AAN1LBP5</accession>
<dbReference type="EMBL" id="CP010767">
    <property type="protein sequence ID" value="ATG44806.1"/>
    <property type="molecule type" value="Genomic_DNA"/>
</dbReference>
<dbReference type="AlphaFoldDB" id="A0AAN1LBP5"/>
<evidence type="ECO:0000313" key="1">
    <source>
        <dbReference type="EMBL" id="ATG44806.1"/>
    </source>
</evidence>
<proteinExistence type="predicted"/>
<protein>
    <submittedName>
        <fullName evidence="1">Uncharacterized protein</fullName>
    </submittedName>
</protein>
<evidence type="ECO:0000313" key="2">
    <source>
        <dbReference type="Proteomes" id="UP000218606"/>
    </source>
</evidence>
<dbReference type="Proteomes" id="UP000218606">
    <property type="component" value="Chromosome"/>
</dbReference>